<feature type="coiled-coil region" evidence="1">
    <location>
        <begin position="519"/>
        <end position="581"/>
    </location>
</feature>
<name>A0A9X3X9S1_9BACT</name>
<sequence>MMTSGSFPLALSALVLGMSACILGDVEPSPVETSVATTTQPVVVAPDPADKRYVNTFQKLDPTRTDFNWQKWPNGTREVQIAGKLIVLDDAYVNSMGKDIQAGNVTRLDIYAERLIVRRPIRVPGAHVRIYARELRFEDTGAEPALLDTSAKQPPVGAEQFRNGDNGQSAGDVHLFVKEFSSQGNRFPRFRMNGGNGQNAGPGKHGAPGVSQTTFASAHQDLLKCARKHGIAASMNFHVSSFKFDPAPLTLDELENNAVALGVDLPTSGTNASPGGRPGEPGNAGSLHANLPGLAPYAEMLGGSAGLSAGYYRGGRAGQPTPAIKLASAKCQHLVGFSTGACRGCGGSTHMADRLIVPSVTRATPTDGRSVDSPSPNRSTGDAGQAELVNAPFAWLHPHSVAMTLSFVEDAFLNGFRTLAVDELTSLDQALDTYQKSPDWQALALGDQALLEQQELRVETLLGKLAARQDYFGNPEHWVPALSLEANKLLFEEEVRWAIRTIYMADWITETQERQVDRAAAIDAAKNLLRQEIRTLESQYNDALLALPQLQIDAETAASHLATLEGELLVAEQRLEARARENVEDRHKVPFWKKGLRVLASVARLIPVGQPYTGAIAGTALDAIAEVKSDAPWDSVKALPDQVKQASETIDKAKEAAAAAKKAKEEKVKPETKKTKKTLREGVKELATKLSPVIEEAKKHKALFASAEAPKEELEKELEKLKGEDAAFKEVAEKAAAITKEREAFAARLTETLDKLENAAGKMGEHYLHLAELLPEEEGITEVLLTQRAMLAIGDMRAKAEQRLLKYHYLLGRSFEYTMLRPYPGDLTLTRLFNEVLSLVKNDATGVISTEQDEQLYTLYREEISSLVELVVTEHAGRLQTTQVEIDLTPDEITRINEGSPLEIDFAERGVFGLEEENLRLLGLEVVDLRFAGAPPAGASFMDLVFEHGGLSRIFHEGVVHVFKHYNQKTRDPLRWTARSQNGTLTMHQPSPAAASLLRALLTGDDANLMLFARPSPWAKFSVRTVFQGARVPLSAVRLRLSYEYERTVGSSNWRAHQQAQNARIGARYANLLHRQPTADELRAGRELLDLGYGDGDVASVVFRLHEQEAQALEVDRIYSEHYGRVPNPAERAFWSLQLLDGRSLAQAKEYVQLVNDAVFEIYARQPTYDELKLYTQLLDQGLGI</sequence>
<dbReference type="RefSeq" id="WP_272459113.1">
    <property type="nucleotide sequence ID" value="NZ_JAGTJJ010000025.1"/>
</dbReference>
<feature type="signal peptide" evidence="3">
    <location>
        <begin position="1"/>
        <end position="24"/>
    </location>
</feature>
<feature type="chain" id="PRO_5040980183" evidence="3">
    <location>
        <begin position="25"/>
        <end position="1185"/>
    </location>
</feature>
<feature type="region of interest" description="Disordered" evidence="2">
    <location>
        <begin position="359"/>
        <end position="384"/>
    </location>
</feature>
<reference evidence="4 5" key="1">
    <citation type="submission" date="2021-04" db="EMBL/GenBank/DDBJ databases">
        <title>Genome analysis of Polyangium sp.</title>
        <authorList>
            <person name="Li Y."/>
            <person name="Wang J."/>
        </authorList>
    </citation>
    <scope>NUCLEOTIDE SEQUENCE [LARGE SCALE GENOMIC DNA]</scope>
    <source>
        <strain evidence="4 5">SDU14</strain>
    </source>
</reference>
<dbReference type="EMBL" id="JAGTJJ010000025">
    <property type="protein sequence ID" value="MDC3984988.1"/>
    <property type="molecule type" value="Genomic_DNA"/>
</dbReference>
<comment type="caution">
    <text evidence="4">The sequence shown here is derived from an EMBL/GenBank/DDBJ whole genome shotgun (WGS) entry which is preliminary data.</text>
</comment>
<proteinExistence type="predicted"/>
<evidence type="ECO:0000256" key="3">
    <source>
        <dbReference type="SAM" id="SignalP"/>
    </source>
</evidence>
<feature type="coiled-coil region" evidence="1">
    <location>
        <begin position="704"/>
        <end position="731"/>
    </location>
</feature>
<evidence type="ECO:0000256" key="1">
    <source>
        <dbReference type="SAM" id="Coils"/>
    </source>
</evidence>
<feature type="region of interest" description="Disordered" evidence="2">
    <location>
        <begin position="265"/>
        <end position="287"/>
    </location>
</feature>
<feature type="compositionally biased region" description="Polar residues" evidence="2">
    <location>
        <begin position="372"/>
        <end position="382"/>
    </location>
</feature>
<dbReference type="Proteomes" id="UP001151081">
    <property type="component" value="Unassembled WGS sequence"/>
</dbReference>
<dbReference type="AlphaFoldDB" id="A0A9X3X9S1"/>
<protein>
    <submittedName>
        <fullName evidence="4">Uncharacterized protein</fullName>
    </submittedName>
</protein>
<keyword evidence="5" id="KW-1185">Reference proteome</keyword>
<evidence type="ECO:0000313" key="4">
    <source>
        <dbReference type="EMBL" id="MDC3984988.1"/>
    </source>
</evidence>
<gene>
    <name evidence="4" type="ORF">KEG57_31200</name>
</gene>
<evidence type="ECO:0000256" key="2">
    <source>
        <dbReference type="SAM" id="MobiDB-lite"/>
    </source>
</evidence>
<accession>A0A9X3X9S1</accession>
<keyword evidence="1" id="KW-0175">Coiled coil</keyword>
<organism evidence="4 5">
    <name type="scientific">Polyangium jinanense</name>
    <dbReference type="NCBI Taxonomy" id="2829994"/>
    <lineage>
        <taxon>Bacteria</taxon>
        <taxon>Pseudomonadati</taxon>
        <taxon>Myxococcota</taxon>
        <taxon>Polyangia</taxon>
        <taxon>Polyangiales</taxon>
        <taxon>Polyangiaceae</taxon>
        <taxon>Polyangium</taxon>
    </lineage>
</organism>
<evidence type="ECO:0000313" key="5">
    <source>
        <dbReference type="Proteomes" id="UP001151081"/>
    </source>
</evidence>
<keyword evidence="3" id="KW-0732">Signal</keyword>